<evidence type="ECO:0000313" key="2">
    <source>
        <dbReference type="Proteomes" id="UP000499080"/>
    </source>
</evidence>
<comment type="caution">
    <text evidence="1">The sequence shown here is derived from an EMBL/GenBank/DDBJ whole genome shotgun (WGS) entry which is preliminary data.</text>
</comment>
<dbReference type="PROSITE" id="PS51257">
    <property type="entry name" value="PROKAR_LIPOPROTEIN"/>
    <property type="match status" value="1"/>
</dbReference>
<proteinExistence type="predicted"/>
<reference evidence="1 2" key="1">
    <citation type="journal article" date="2019" name="Sci. Rep.">
        <title>Orb-weaving spider Araneus ventricosus genome elucidates the spidroin gene catalogue.</title>
        <authorList>
            <person name="Kono N."/>
            <person name="Nakamura H."/>
            <person name="Ohtoshi R."/>
            <person name="Moran D.A.P."/>
            <person name="Shinohara A."/>
            <person name="Yoshida Y."/>
            <person name="Fujiwara M."/>
            <person name="Mori M."/>
            <person name="Tomita M."/>
            <person name="Arakawa K."/>
        </authorList>
    </citation>
    <scope>NUCLEOTIDE SEQUENCE [LARGE SCALE GENOMIC DNA]</scope>
</reference>
<dbReference type="AlphaFoldDB" id="A0A4Y2U413"/>
<dbReference type="Proteomes" id="UP000499080">
    <property type="component" value="Unassembled WGS sequence"/>
</dbReference>
<keyword evidence="2" id="KW-1185">Reference proteome</keyword>
<name>A0A4Y2U413_ARAVE</name>
<organism evidence="1 2">
    <name type="scientific">Araneus ventricosus</name>
    <name type="common">Orbweaver spider</name>
    <name type="synonym">Epeira ventricosa</name>
    <dbReference type="NCBI Taxonomy" id="182803"/>
    <lineage>
        <taxon>Eukaryota</taxon>
        <taxon>Metazoa</taxon>
        <taxon>Ecdysozoa</taxon>
        <taxon>Arthropoda</taxon>
        <taxon>Chelicerata</taxon>
        <taxon>Arachnida</taxon>
        <taxon>Araneae</taxon>
        <taxon>Araneomorphae</taxon>
        <taxon>Entelegynae</taxon>
        <taxon>Araneoidea</taxon>
        <taxon>Araneidae</taxon>
        <taxon>Araneus</taxon>
    </lineage>
</organism>
<protein>
    <submittedName>
        <fullName evidence="1">Uncharacterized protein</fullName>
    </submittedName>
</protein>
<sequence length="97" mass="11291">MFGVRFLSSRLRTSVLDANLEQCLLYLLVFSGCDHRFLVMVGPLRTDFHRIFHRTWDLGFSDRMTPVQASALIEMTDRVCVCCEGWWAWSKLSELSD</sequence>
<evidence type="ECO:0000313" key="1">
    <source>
        <dbReference type="EMBL" id="GBO06400.1"/>
    </source>
</evidence>
<gene>
    <name evidence="1" type="ORF">AVEN_176262_1</name>
</gene>
<dbReference type="EMBL" id="BGPR01032744">
    <property type="protein sequence ID" value="GBO06400.1"/>
    <property type="molecule type" value="Genomic_DNA"/>
</dbReference>
<accession>A0A4Y2U413</accession>